<dbReference type="Pfam" id="PF11706">
    <property type="entry name" value="zf-CGNR"/>
    <property type="match status" value="1"/>
</dbReference>
<accession>A0A1I0U4Y7</accession>
<dbReference type="SUPFAM" id="SSF160904">
    <property type="entry name" value="Jann2411-like"/>
    <property type="match status" value="1"/>
</dbReference>
<evidence type="ECO:0000313" key="3">
    <source>
        <dbReference type="Proteomes" id="UP000182054"/>
    </source>
</evidence>
<feature type="domain" description="Zinc finger CGNR" evidence="1">
    <location>
        <begin position="135"/>
        <end position="178"/>
    </location>
</feature>
<gene>
    <name evidence="2" type="ORF">SAMN05444374_11375</name>
</gene>
<dbReference type="InterPro" id="IPR010852">
    <property type="entry name" value="ABATE"/>
</dbReference>
<dbReference type="InterPro" id="IPR023286">
    <property type="entry name" value="ABATE_dom_sf"/>
</dbReference>
<name>A0A1I0U4Y7_9NOCA</name>
<sequence length="180" mass="19960">MLFAHDTRAALVWAAALVNTAANGEEGLPDVAALTAVLDEHEWTGRRDGTDAELVAVRSVRPAWRELWAETDADTLAPRVNDLLESSRARPRLTRHGDWGWHLHVSDDDAPLADRMNAELAVALAELIRADELGRLRFCESPDCDAVFVDLSRNRSKRYCDTGNCGNRANVAAYRARKRG</sequence>
<proteinExistence type="predicted"/>
<dbReference type="PANTHER" id="PTHR35525:SF3">
    <property type="entry name" value="BLL6575 PROTEIN"/>
    <property type="match status" value="1"/>
</dbReference>
<reference evidence="2 3" key="1">
    <citation type="submission" date="2016-10" db="EMBL/GenBank/DDBJ databases">
        <authorList>
            <person name="de Groot N.N."/>
        </authorList>
    </citation>
    <scope>NUCLEOTIDE SEQUENCE [LARGE SCALE GENOMIC DNA]</scope>
    <source>
        <strain evidence="2 3">DSM 44908</strain>
    </source>
</reference>
<dbReference type="Proteomes" id="UP000182054">
    <property type="component" value="Unassembled WGS sequence"/>
</dbReference>
<dbReference type="PANTHER" id="PTHR35525">
    <property type="entry name" value="BLL6575 PROTEIN"/>
    <property type="match status" value="1"/>
</dbReference>
<dbReference type="InterPro" id="IPR021005">
    <property type="entry name" value="Znf_CGNR"/>
</dbReference>
<dbReference type="AlphaFoldDB" id="A0A1I0U4Y7"/>
<dbReference type="EMBL" id="FOJN01000013">
    <property type="protein sequence ID" value="SFA58993.1"/>
    <property type="molecule type" value="Genomic_DNA"/>
</dbReference>
<protein>
    <submittedName>
        <fullName evidence="2">Conserved protein containing a Zn-ribbon-like motif, possibly RNA-binding</fullName>
    </submittedName>
</protein>
<dbReference type="OrthoDB" id="3531194at2"/>
<dbReference type="RefSeq" id="WP_068365011.1">
    <property type="nucleotide sequence ID" value="NZ_FOJN01000013.1"/>
</dbReference>
<evidence type="ECO:0000313" key="2">
    <source>
        <dbReference type="EMBL" id="SFA58993.1"/>
    </source>
</evidence>
<organism evidence="2 3">
    <name type="scientific">Rhodococcoides kroppenstedtii</name>
    <dbReference type="NCBI Taxonomy" id="293050"/>
    <lineage>
        <taxon>Bacteria</taxon>
        <taxon>Bacillati</taxon>
        <taxon>Actinomycetota</taxon>
        <taxon>Actinomycetes</taxon>
        <taxon>Mycobacteriales</taxon>
        <taxon>Nocardiaceae</taxon>
        <taxon>Rhodococcoides</taxon>
    </lineage>
</organism>
<dbReference type="Gene3D" id="1.10.3300.10">
    <property type="entry name" value="Jann2411-like domain"/>
    <property type="match status" value="1"/>
</dbReference>
<evidence type="ECO:0000259" key="1">
    <source>
        <dbReference type="Pfam" id="PF11706"/>
    </source>
</evidence>
<dbReference type="GeneID" id="85486970"/>